<reference evidence="8" key="1">
    <citation type="submission" date="2018-06" db="EMBL/GenBank/DDBJ databases">
        <authorList>
            <person name="Zhirakovskaya E."/>
        </authorList>
    </citation>
    <scope>NUCLEOTIDE SEQUENCE</scope>
</reference>
<dbReference type="GO" id="GO:0004140">
    <property type="term" value="F:dephospho-CoA kinase activity"/>
    <property type="evidence" value="ECO:0007669"/>
    <property type="project" value="UniProtKB-EC"/>
</dbReference>
<keyword evidence="4" id="KW-0547">Nucleotide-binding</keyword>
<dbReference type="InterPro" id="IPR027417">
    <property type="entry name" value="P-loop_NTPase"/>
</dbReference>
<evidence type="ECO:0000256" key="2">
    <source>
        <dbReference type="ARBA" id="ARBA00022490"/>
    </source>
</evidence>
<dbReference type="PROSITE" id="PS51219">
    <property type="entry name" value="DPCK"/>
    <property type="match status" value="1"/>
</dbReference>
<comment type="similarity">
    <text evidence="1">Belongs to the CoaE family.</text>
</comment>
<dbReference type="PANTHER" id="PTHR10695:SF46">
    <property type="entry name" value="BIFUNCTIONAL COENZYME A SYNTHASE-RELATED"/>
    <property type="match status" value="1"/>
</dbReference>
<dbReference type="EC" id="2.7.1.24" evidence="8"/>
<dbReference type="PANTHER" id="PTHR10695">
    <property type="entry name" value="DEPHOSPHO-COA KINASE-RELATED"/>
    <property type="match status" value="1"/>
</dbReference>
<evidence type="ECO:0000256" key="6">
    <source>
        <dbReference type="ARBA" id="ARBA00022840"/>
    </source>
</evidence>
<dbReference type="FunFam" id="3.40.50.300:FF:000991">
    <property type="entry name" value="Dephospho-CoA kinase"/>
    <property type="match status" value="1"/>
</dbReference>
<sequence>MVLVGLTGGIASGKSTVTRFFQTQGAHIVDADQICHELILQGNKAYQEIVSTFGKQILDMDGEINRGKLGHIIFQDEKQRETLNTILHPLVFKQLKTEQNRLRSENPQSVLIFDAPLLIESKAYQWMDWVILVYVDTKTQRERLIQRRSLTENEAKCRIAAQMPLEEKRAFADEIIDNRKPFDEIQSEVCHIYRRLLKKTHPQKSKSTQEQVPKF</sequence>
<proteinExistence type="inferred from homology"/>
<dbReference type="Gene3D" id="3.40.50.300">
    <property type="entry name" value="P-loop containing nucleotide triphosphate hydrolases"/>
    <property type="match status" value="1"/>
</dbReference>
<name>A0A3B1D8W3_9ZZZZ</name>
<keyword evidence="6" id="KW-0067">ATP-binding</keyword>
<protein>
    <submittedName>
        <fullName evidence="8">Dephospho-CoA kinase</fullName>
        <ecNumber evidence="8">2.7.1.24</ecNumber>
    </submittedName>
</protein>
<keyword evidence="7" id="KW-0173">Coenzyme A biosynthesis</keyword>
<evidence type="ECO:0000256" key="7">
    <source>
        <dbReference type="ARBA" id="ARBA00022993"/>
    </source>
</evidence>
<keyword evidence="2" id="KW-0963">Cytoplasm</keyword>
<dbReference type="GO" id="GO:0015937">
    <property type="term" value="P:coenzyme A biosynthetic process"/>
    <property type="evidence" value="ECO:0007669"/>
    <property type="project" value="UniProtKB-KW"/>
</dbReference>
<dbReference type="CDD" id="cd02022">
    <property type="entry name" value="DPCK"/>
    <property type="match status" value="1"/>
</dbReference>
<dbReference type="Pfam" id="PF01121">
    <property type="entry name" value="CoaE"/>
    <property type="match status" value="1"/>
</dbReference>
<dbReference type="InterPro" id="IPR001977">
    <property type="entry name" value="Depp_CoAkinase"/>
</dbReference>
<evidence type="ECO:0000256" key="4">
    <source>
        <dbReference type="ARBA" id="ARBA00022741"/>
    </source>
</evidence>
<organism evidence="8">
    <name type="scientific">hydrothermal vent metagenome</name>
    <dbReference type="NCBI Taxonomy" id="652676"/>
    <lineage>
        <taxon>unclassified sequences</taxon>
        <taxon>metagenomes</taxon>
        <taxon>ecological metagenomes</taxon>
    </lineage>
</organism>
<evidence type="ECO:0000256" key="3">
    <source>
        <dbReference type="ARBA" id="ARBA00022679"/>
    </source>
</evidence>
<gene>
    <name evidence="8" type="ORF">MNBD_NITROSPIRAE01-2351</name>
</gene>
<evidence type="ECO:0000256" key="5">
    <source>
        <dbReference type="ARBA" id="ARBA00022777"/>
    </source>
</evidence>
<dbReference type="EMBL" id="UOGF01000035">
    <property type="protein sequence ID" value="VAX28195.1"/>
    <property type="molecule type" value="Genomic_DNA"/>
</dbReference>
<dbReference type="NCBIfam" id="TIGR00152">
    <property type="entry name" value="dephospho-CoA kinase"/>
    <property type="match status" value="1"/>
</dbReference>
<evidence type="ECO:0000313" key="8">
    <source>
        <dbReference type="EMBL" id="VAX28195.1"/>
    </source>
</evidence>
<keyword evidence="5 8" id="KW-0418">Kinase</keyword>
<accession>A0A3B1D8W3</accession>
<evidence type="ECO:0000256" key="1">
    <source>
        <dbReference type="ARBA" id="ARBA00009018"/>
    </source>
</evidence>
<dbReference type="HAMAP" id="MF_00376">
    <property type="entry name" value="Dephospho_CoA_kinase"/>
    <property type="match status" value="1"/>
</dbReference>
<dbReference type="SUPFAM" id="SSF52540">
    <property type="entry name" value="P-loop containing nucleoside triphosphate hydrolases"/>
    <property type="match status" value="1"/>
</dbReference>
<dbReference type="AlphaFoldDB" id="A0A3B1D8W3"/>
<dbReference type="GO" id="GO:0005524">
    <property type="term" value="F:ATP binding"/>
    <property type="evidence" value="ECO:0007669"/>
    <property type="project" value="UniProtKB-KW"/>
</dbReference>
<keyword evidence="3 8" id="KW-0808">Transferase</keyword>